<reference evidence="4" key="1">
    <citation type="submission" date="2016-06" db="EMBL/GenBank/DDBJ databases">
        <title>Parallel loss of symbiosis genes in relatives of nitrogen-fixing non-legume Parasponia.</title>
        <authorList>
            <person name="Van Velzen R."/>
            <person name="Holmer R."/>
            <person name="Bu F."/>
            <person name="Rutten L."/>
            <person name="Van Zeijl A."/>
            <person name="Liu W."/>
            <person name="Santuari L."/>
            <person name="Cao Q."/>
            <person name="Sharma T."/>
            <person name="Shen D."/>
            <person name="Roswanjaya Y."/>
            <person name="Wardhani T."/>
            <person name="Kalhor M.S."/>
            <person name="Jansen J."/>
            <person name="Van den Hoogen J."/>
            <person name="Gungor B."/>
            <person name="Hartog M."/>
            <person name="Hontelez J."/>
            <person name="Verver J."/>
            <person name="Yang W.-C."/>
            <person name="Schijlen E."/>
            <person name="Repin R."/>
            <person name="Schilthuizen M."/>
            <person name="Schranz E."/>
            <person name="Heidstra R."/>
            <person name="Miyata K."/>
            <person name="Fedorova E."/>
            <person name="Kohlen W."/>
            <person name="Bisseling T."/>
            <person name="Smit S."/>
            <person name="Geurts R."/>
        </authorList>
    </citation>
    <scope>NUCLEOTIDE SEQUENCE [LARGE SCALE GENOMIC DNA]</scope>
    <source>
        <strain evidence="4">cv. RG33-2</strain>
    </source>
</reference>
<dbReference type="PANTHER" id="PTHR22814:SF312">
    <property type="entry name" value="HEAVY METAL-ASSOCIATED ISOPRENYLATED PLANT PROTEIN 29"/>
    <property type="match status" value="1"/>
</dbReference>
<dbReference type="EMBL" id="JXTC01000264">
    <property type="protein sequence ID" value="PON73800.1"/>
    <property type="molecule type" value="Genomic_DNA"/>
</dbReference>
<comment type="caution">
    <text evidence="3">The sequence shown here is derived from an EMBL/GenBank/DDBJ whole genome shotgun (WGS) entry which is preliminary data.</text>
</comment>
<accession>A0A2P5DKJ7</accession>
<sequence length="170" mass="19565">MGYSWHKKARANSLVSNTTIELIVQMDCAGCESKIKKALLNLEGVDDVDVDMNMQKVTVMGWADQEKILKTVRRTGKRADMWPYTQETQHNITVQQYYHQHNHSNDHDHSTIGTTAFYDSVFPIIPSNYFFQNGHDFGYYYNQQPPFSTLVDDKATSMFSDENPHACSIM</sequence>
<dbReference type="InterPro" id="IPR036163">
    <property type="entry name" value="HMA_dom_sf"/>
</dbReference>
<proteinExistence type="predicted"/>
<dbReference type="PROSITE" id="PS50846">
    <property type="entry name" value="HMA_2"/>
    <property type="match status" value="1"/>
</dbReference>
<dbReference type="STRING" id="63057.A0A2P5DKJ7"/>
<feature type="domain" description="HMA" evidence="2">
    <location>
        <begin position="17"/>
        <end position="80"/>
    </location>
</feature>
<dbReference type="GO" id="GO:0046872">
    <property type="term" value="F:metal ion binding"/>
    <property type="evidence" value="ECO:0007669"/>
    <property type="project" value="UniProtKB-KW"/>
</dbReference>
<evidence type="ECO:0000313" key="4">
    <source>
        <dbReference type="Proteomes" id="UP000237000"/>
    </source>
</evidence>
<gene>
    <name evidence="3" type="ORF">TorRG33x02_248520</name>
</gene>
<evidence type="ECO:0000256" key="1">
    <source>
        <dbReference type="ARBA" id="ARBA00022723"/>
    </source>
</evidence>
<keyword evidence="1" id="KW-0479">Metal-binding</keyword>
<dbReference type="InterPro" id="IPR006121">
    <property type="entry name" value="HMA_dom"/>
</dbReference>
<dbReference type="SUPFAM" id="SSF55008">
    <property type="entry name" value="HMA, heavy metal-associated domain"/>
    <property type="match status" value="1"/>
</dbReference>
<name>A0A2P5DKJ7_TREOI</name>
<dbReference type="AlphaFoldDB" id="A0A2P5DKJ7"/>
<protein>
    <submittedName>
        <fullName evidence="3">Heavy metal-associated domain containing protein</fullName>
    </submittedName>
</protein>
<dbReference type="Proteomes" id="UP000237000">
    <property type="component" value="Unassembled WGS sequence"/>
</dbReference>
<evidence type="ECO:0000313" key="3">
    <source>
        <dbReference type="EMBL" id="PON73800.1"/>
    </source>
</evidence>
<dbReference type="OrthoDB" id="689350at2759"/>
<evidence type="ECO:0000259" key="2">
    <source>
        <dbReference type="PROSITE" id="PS50846"/>
    </source>
</evidence>
<dbReference type="Gene3D" id="3.30.70.100">
    <property type="match status" value="1"/>
</dbReference>
<dbReference type="InParanoid" id="A0A2P5DKJ7"/>
<dbReference type="CDD" id="cd00371">
    <property type="entry name" value="HMA"/>
    <property type="match status" value="1"/>
</dbReference>
<dbReference type="PANTHER" id="PTHR22814">
    <property type="entry name" value="COPPER TRANSPORT PROTEIN ATOX1-RELATED"/>
    <property type="match status" value="1"/>
</dbReference>
<dbReference type="Pfam" id="PF00403">
    <property type="entry name" value="HMA"/>
    <property type="match status" value="1"/>
</dbReference>
<keyword evidence="4" id="KW-1185">Reference proteome</keyword>
<organism evidence="3 4">
    <name type="scientific">Trema orientale</name>
    <name type="common">Charcoal tree</name>
    <name type="synonym">Celtis orientalis</name>
    <dbReference type="NCBI Taxonomy" id="63057"/>
    <lineage>
        <taxon>Eukaryota</taxon>
        <taxon>Viridiplantae</taxon>
        <taxon>Streptophyta</taxon>
        <taxon>Embryophyta</taxon>
        <taxon>Tracheophyta</taxon>
        <taxon>Spermatophyta</taxon>
        <taxon>Magnoliopsida</taxon>
        <taxon>eudicotyledons</taxon>
        <taxon>Gunneridae</taxon>
        <taxon>Pentapetalae</taxon>
        <taxon>rosids</taxon>
        <taxon>fabids</taxon>
        <taxon>Rosales</taxon>
        <taxon>Cannabaceae</taxon>
        <taxon>Trema</taxon>
    </lineage>
</organism>